<sequence length="96" mass="10603">MMKRILADRTSQIDASGIRKVFALAAELKDPINFSIGQPDFDVPEELKEAAIKAIKAGQNKYSQTSGDNLLRERLAEQVKNEFGWQNPAILVTSGV</sequence>
<gene>
    <name evidence="7" type="ORF">S01H4_58376</name>
</gene>
<organism evidence="7">
    <name type="scientific">marine sediment metagenome</name>
    <dbReference type="NCBI Taxonomy" id="412755"/>
    <lineage>
        <taxon>unclassified sequences</taxon>
        <taxon>metagenomes</taxon>
        <taxon>ecological metagenomes</taxon>
    </lineage>
</organism>
<evidence type="ECO:0000256" key="1">
    <source>
        <dbReference type="ARBA" id="ARBA00001933"/>
    </source>
</evidence>
<dbReference type="PANTHER" id="PTHR46383">
    <property type="entry name" value="ASPARTATE AMINOTRANSFERASE"/>
    <property type="match status" value="1"/>
</dbReference>
<dbReference type="InterPro" id="IPR015422">
    <property type="entry name" value="PyrdxlP-dep_Trfase_small"/>
</dbReference>
<dbReference type="SUPFAM" id="SSF53383">
    <property type="entry name" value="PLP-dependent transferases"/>
    <property type="match status" value="1"/>
</dbReference>
<dbReference type="GO" id="GO:0008483">
    <property type="term" value="F:transaminase activity"/>
    <property type="evidence" value="ECO:0007669"/>
    <property type="project" value="UniProtKB-KW"/>
</dbReference>
<dbReference type="GO" id="GO:0006520">
    <property type="term" value="P:amino acid metabolic process"/>
    <property type="evidence" value="ECO:0007669"/>
    <property type="project" value="InterPro"/>
</dbReference>
<proteinExistence type="inferred from homology"/>
<keyword evidence="4" id="KW-0808">Transferase</keyword>
<feature type="non-terminal residue" evidence="7">
    <location>
        <position position="96"/>
    </location>
</feature>
<dbReference type="InterPro" id="IPR004839">
    <property type="entry name" value="Aminotransferase_I/II_large"/>
</dbReference>
<evidence type="ECO:0000256" key="3">
    <source>
        <dbReference type="ARBA" id="ARBA00022576"/>
    </source>
</evidence>
<evidence type="ECO:0000256" key="4">
    <source>
        <dbReference type="ARBA" id="ARBA00022679"/>
    </source>
</evidence>
<dbReference type="EMBL" id="BART01034093">
    <property type="protein sequence ID" value="GAH14421.1"/>
    <property type="molecule type" value="Genomic_DNA"/>
</dbReference>
<feature type="domain" description="Aminotransferase class I/classII large" evidence="6">
    <location>
        <begin position="30"/>
        <end position="95"/>
    </location>
</feature>
<evidence type="ECO:0000256" key="2">
    <source>
        <dbReference type="ARBA" id="ARBA00007441"/>
    </source>
</evidence>
<keyword evidence="5" id="KW-0663">Pyridoxal phosphate</keyword>
<keyword evidence="3" id="KW-0032">Aminotransferase</keyword>
<evidence type="ECO:0000313" key="7">
    <source>
        <dbReference type="EMBL" id="GAH14421.1"/>
    </source>
</evidence>
<comment type="cofactor">
    <cofactor evidence="1">
        <name>pyridoxal 5'-phosphate</name>
        <dbReference type="ChEBI" id="CHEBI:597326"/>
    </cofactor>
</comment>
<accession>X1D0T0</accession>
<comment type="similarity">
    <text evidence="2">Belongs to the class-I pyridoxal-phosphate-dependent aminotransferase family.</text>
</comment>
<dbReference type="InterPro" id="IPR050596">
    <property type="entry name" value="AspAT/PAT-like"/>
</dbReference>
<dbReference type="Gene3D" id="3.90.1150.10">
    <property type="entry name" value="Aspartate Aminotransferase, domain 1"/>
    <property type="match status" value="1"/>
</dbReference>
<protein>
    <recommendedName>
        <fullName evidence="6">Aminotransferase class I/classII large domain-containing protein</fullName>
    </recommendedName>
</protein>
<reference evidence="7" key="1">
    <citation type="journal article" date="2014" name="Front. Microbiol.">
        <title>High frequency of phylogenetically diverse reductive dehalogenase-homologous genes in deep subseafloor sedimentary metagenomes.</title>
        <authorList>
            <person name="Kawai M."/>
            <person name="Futagami T."/>
            <person name="Toyoda A."/>
            <person name="Takaki Y."/>
            <person name="Nishi S."/>
            <person name="Hori S."/>
            <person name="Arai W."/>
            <person name="Tsubouchi T."/>
            <person name="Morono Y."/>
            <person name="Uchiyama I."/>
            <person name="Ito T."/>
            <person name="Fujiyama A."/>
            <person name="Inagaki F."/>
            <person name="Takami H."/>
        </authorList>
    </citation>
    <scope>NUCLEOTIDE SEQUENCE</scope>
    <source>
        <strain evidence="7">Expedition CK06-06</strain>
    </source>
</reference>
<dbReference type="InterPro" id="IPR015424">
    <property type="entry name" value="PyrdxlP-dep_Trfase"/>
</dbReference>
<dbReference type="PANTHER" id="PTHR46383:SF1">
    <property type="entry name" value="ASPARTATE AMINOTRANSFERASE"/>
    <property type="match status" value="1"/>
</dbReference>
<comment type="caution">
    <text evidence="7">The sequence shown here is derived from an EMBL/GenBank/DDBJ whole genome shotgun (WGS) entry which is preliminary data.</text>
</comment>
<name>X1D0T0_9ZZZZ</name>
<evidence type="ECO:0000256" key="5">
    <source>
        <dbReference type="ARBA" id="ARBA00022898"/>
    </source>
</evidence>
<dbReference type="AlphaFoldDB" id="X1D0T0"/>
<dbReference type="GO" id="GO:0030170">
    <property type="term" value="F:pyridoxal phosphate binding"/>
    <property type="evidence" value="ECO:0007669"/>
    <property type="project" value="InterPro"/>
</dbReference>
<dbReference type="Pfam" id="PF00155">
    <property type="entry name" value="Aminotran_1_2"/>
    <property type="match status" value="1"/>
</dbReference>
<evidence type="ECO:0000259" key="6">
    <source>
        <dbReference type="Pfam" id="PF00155"/>
    </source>
</evidence>